<keyword evidence="1" id="KW-0175">Coiled coil</keyword>
<dbReference type="EMBL" id="LT160033">
    <property type="protein sequence ID" value="CXJ04703.1"/>
    <property type="molecule type" value="Genomic_DNA"/>
</dbReference>
<evidence type="ECO:0000313" key="6">
    <source>
        <dbReference type="Proteomes" id="UP000069549"/>
    </source>
</evidence>
<dbReference type="AlphaFoldDB" id="A0A122IT95"/>
<reference evidence="2 6" key="1">
    <citation type="submission" date="2016-02" db="EMBL/GenBank/DDBJ databases">
        <authorList>
            <consortium name="Pathogen Informatics"/>
        </authorList>
    </citation>
    <scope>NUCLEOTIDE SEQUENCE [LARGE SCALE GENOMIC DNA]</scope>
    <source>
        <strain evidence="2 6">K173</strain>
        <strain evidence="3 9">NK65 ny</strain>
        <strain evidence="5 8">NK65e</strain>
        <strain evidence="4 7">SP11 Antwerpcl1</strain>
    </source>
</reference>
<gene>
    <name evidence="2" type="ORF">PBK173_000422200</name>
    <name evidence="5" type="ORF">PBNK65E_000411500</name>
    <name evidence="3" type="ORF">PBNK65NY_000410900</name>
    <name evidence="4" type="ORF">PBSP11A_000411400</name>
</gene>
<proteinExistence type="predicted"/>
<dbReference type="VEuPathDB" id="PlasmoDB:PBANKA_1360800"/>
<evidence type="ECO:0000313" key="8">
    <source>
        <dbReference type="Proteomes" id="UP000220214"/>
    </source>
</evidence>
<dbReference type="Proteomes" id="UP000069549">
    <property type="component" value="Chromosome 13"/>
</dbReference>
<dbReference type="EMBL" id="LT614639">
    <property type="protein sequence ID" value="SCN28114.1"/>
    <property type="molecule type" value="Genomic_DNA"/>
</dbReference>
<evidence type="ECO:0000313" key="2">
    <source>
        <dbReference type="EMBL" id="CXJ04703.1"/>
    </source>
</evidence>
<feature type="coiled-coil region" evidence="1">
    <location>
        <begin position="183"/>
        <end position="217"/>
    </location>
</feature>
<dbReference type="Proteomes" id="UP000220214">
    <property type="component" value="Chromosome 13"/>
</dbReference>
<feature type="coiled-coil region" evidence="1">
    <location>
        <begin position="774"/>
        <end position="874"/>
    </location>
</feature>
<evidence type="ECO:0000313" key="3">
    <source>
        <dbReference type="EMBL" id="SCL98708.1"/>
    </source>
</evidence>
<dbReference type="OrthoDB" id="392391at2759"/>
<evidence type="ECO:0000313" key="9">
    <source>
        <dbReference type="Proteomes" id="UP000516480"/>
    </source>
</evidence>
<dbReference type="Proteomes" id="UP000219860">
    <property type="component" value="Chromosome 13"/>
</dbReference>
<accession>A0A122IT95</accession>
<evidence type="ECO:0000256" key="1">
    <source>
        <dbReference type="SAM" id="Coils"/>
    </source>
</evidence>
<dbReference type="EMBL" id="LT608261">
    <property type="protein sequence ID" value="SCM16881.1"/>
    <property type="molecule type" value="Genomic_DNA"/>
</dbReference>
<evidence type="ECO:0000313" key="7">
    <source>
        <dbReference type="Proteomes" id="UP000219860"/>
    </source>
</evidence>
<dbReference type="Proteomes" id="UP000516480">
    <property type="component" value="Chromosome 13"/>
</dbReference>
<evidence type="ECO:0000313" key="5">
    <source>
        <dbReference type="EMBL" id="SCN28114.1"/>
    </source>
</evidence>
<sequence length="1194" mass="143234">MSSKGNIEVNHLIEERDKWIEKYEKRDSEYLVLKQKLEDITKKYNKTKGDENEEIIRKDIALKYNNMATQCEFLNVQVNILSLEKEKEIKKNKELEIIINKQNKEINCYKQILEKLKNLNISFKKKKEEAETNMHIMIDNDLVTKNDNSLLKGIIKINDKLIDVNNKVHSNINTQLEKTVAKLSLANKKIKKYYEAINNMNEKFLKYKKEKEKILLETLKINQELRDQLEKKKYIEKCNNECKIKLEQFIASNILLNYYQSKWKLAEYCMNLLLKFINSVSGINKIGWISNEMSNLWNNHNDDNHNTHNFSKESKLSSHSNNLFSVHVEKKEEEDSYIQYIETIKKCVLSNNFSEIKIKKIDLSVSGIVLNDYKNKELDYLDKYILTNSNNINSINIIQVLYCNIKIIHDIFECANITFQLLLYIYETYLKEVIDNLHNPSYLENLEKSSIRFSIYFFMALSHFLLYTQKYIQIIKGSNIFFHFVLLYDKKFSYIYSLSRYLLEEYMEKIRIKLFNQNVDYSMLQLLTEKLMNFYHSLRGEKEENKWEKMEEKLEEEIDINKQNVNEKETEIKWSEKEENKTREETISSVEIICFLNTITAASILLIIDKDIYTEYYNYIDIYIQKQIIEKCEETLKLIKMPHNILNFYCSIKQFNFSSNKFVTYATKYKLILVNMIDDIMPHSNDEKNKNSKKNRKNIVDSTSIYRKSSAIIQSISQFVLEELENVFQKCSTHSFFVKKKQDELLLMQICNKYIEMYNLEISKENQNNTKYDIDQKNDIIKDFEQELNESKNLIETLNKKISILSIREEKYNKIKIDLDIYKKEKNEYVNIINDLRKTKSEALNQITYITKQKNEIKNKYNELLKNHQKKNKLNEVHPKHMENSNIDIYYMKKIINNLYNENFINKINKQYYYLFDDKINYYNNKYEQDGHFFNFLHTHTEIKEEETYDIRKESKKSFDNFLTKTTQPEEIHETQINSNLNNFLSKNIYFADKKHTEIYDDIYNCELIKSRLNMPKTEYFKNKLYNTNCLHSFIPNHKKNNNWIQEIIHIIQKYKNLKSEVYKEILNMPINLNNDKTVLKKNMVMWNELYYKVIQIQHLIKQFCIKNNFKNTNHEISHLNNVLNIIIGNDINTESPSDLLNNKNINDIKISNNNNKNYEYNFNTNKCVKTDIILNDSAFSYLIKNLFDFSTID</sequence>
<dbReference type="OMA" id="NINPMED"/>
<dbReference type="EMBL" id="LT608149">
    <property type="protein sequence ID" value="SCL98708.1"/>
    <property type="molecule type" value="Genomic_DNA"/>
</dbReference>
<evidence type="ECO:0000313" key="4">
    <source>
        <dbReference type="EMBL" id="SCM16881.1"/>
    </source>
</evidence>
<feature type="coiled-coil region" evidence="1">
    <location>
        <begin position="85"/>
        <end position="133"/>
    </location>
</feature>
<organism evidence="2 6">
    <name type="scientific">Plasmodium berghei</name>
    <dbReference type="NCBI Taxonomy" id="5821"/>
    <lineage>
        <taxon>Eukaryota</taxon>
        <taxon>Sar</taxon>
        <taxon>Alveolata</taxon>
        <taxon>Apicomplexa</taxon>
        <taxon>Aconoidasida</taxon>
        <taxon>Haemosporida</taxon>
        <taxon>Plasmodiidae</taxon>
        <taxon>Plasmodium</taxon>
        <taxon>Plasmodium (Vinckeia)</taxon>
    </lineage>
</organism>
<protein>
    <submittedName>
        <fullName evidence="2">Uncharacterized protein</fullName>
    </submittedName>
</protein>
<name>A0A122IT95_PLABE</name>
<feature type="coiled-coil region" evidence="1">
    <location>
        <begin position="544"/>
        <end position="571"/>
    </location>
</feature>